<evidence type="ECO:0000256" key="1">
    <source>
        <dbReference type="ARBA" id="ARBA00023015"/>
    </source>
</evidence>
<protein>
    <recommendedName>
        <fullName evidence="5">Zn(2)-C6 fungal-type domain-containing protein</fullName>
    </recommendedName>
</protein>
<dbReference type="GO" id="GO:0003677">
    <property type="term" value="F:DNA binding"/>
    <property type="evidence" value="ECO:0007669"/>
    <property type="project" value="UniProtKB-KW"/>
</dbReference>
<dbReference type="PROSITE" id="PS50048">
    <property type="entry name" value="ZN2_CY6_FUNGAL_2"/>
    <property type="match status" value="1"/>
</dbReference>
<evidence type="ECO:0000313" key="7">
    <source>
        <dbReference type="Proteomes" id="UP000184383"/>
    </source>
</evidence>
<dbReference type="GO" id="GO:0008270">
    <property type="term" value="F:zinc ion binding"/>
    <property type="evidence" value="ECO:0007669"/>
    <property type="project" value="InterPro"/>
</dbReference>
<dbReference type="PROSITE" id="PS00463">
    <property type="entry name" value="ZN2_CY6_FUNGAL_1"/>
    <property type="match status" value="1"/>
</dbReference>
<evidence type="ECO:0000313" key="6">
    <source>
        <dbReference type="EMBL" id="OJJ29953.1"/>
    </source>
</evidence>
<dbReference type="AlphaFoldDB" id="A0A1L9R4Y9"/>
<keyword evidence="1" id="KW-0805">Transcription regulation</keyword>
<name>A0A1L9R4Y9_ASPWE</name>
<dbReference type="Proteomes" id="UP000184383">
    <property type="component" value="Unassembled WGS sequence"/>
</dbReference>
<keyword evidence="4" id="KW-0539">Nucleus</keyword>
<sequence length="675" mass="76785">MLRNRTLTGCGTCRSRHLKCDETRPVCRTCQRLNLVCQGYEPRFKWIDQDQKSPPADESEVKTFRRPLFQSEEQELMTRITADSLGKLTANSALARLENEQFKTADGVDGADFEVFRGPFGVLRMSEMPVDVPVPVPEAVPEPEVDVPEAIDVEEIEAIPEEPLPAEQFNDWEMMWPIHDSAIDSLPLLDDTRTDYPDIFTPFDNPDSFPAYLSPMPFFDLPGTEIIPSQAPFLLRHFKENMISLSFPLRNCRKCPWQTIHLPSAMSTYAELSIYKTASHTKMSLFYSLLAASCFHLSTQAQRSFDWDKLGNTYTELAKQKLKRALKEEVIGPKKARYKELLMALLSLVMLAILNGKDIDAQVLLIDAECLIRMRGLPKPRKSVKLRSLHHVYTYLRIMAESTCGCALLKMRPDRPSSSLFSLESSYLTPRSFRVADYSTDADLDMQLEKSIDMGYNDIHLEVMGTWKETLYPEIYGIPESLMALLSQTIRLANEQDLLHENSTINTDIAMSLNRRAKLLEKPILAWELPHQSQSLDDVLAEGDVGRTSATYYMVLAVHQALILFYYRRIRNIHASILQETVRKTLGYLVQSDQADRGCAIPWPGFLAACEALDPQLQSELAGWLRSTGQRTGLRSFITAAETAERVWRARRDREDYTLSWLEVMNSSQSAIIAS</sequence>
<dbReference type="STRING" id="1073089.A0A1L9R4Y9"/>
<dbReference type="InterPro" id="IPR050675">
    <property type="entry name" value="OAF3"/>
</dbReference>
<dbReference type="GeneID" id="63745305"/>
<dbReference type="EMBL" id="KV878218">
    <property type="protein sequence ID" value="OJJ29953.1"/>
    <property type="molecule type" value="Genomic_DNA"/>
</dbReference>
<dbReference type="SMART" id="SM00066">
    <property type="entry name" value="GAL4"/>
    <property type="match status" value="1"/>
</dbReference>
<evidence type="ECO:0000256" key="3">
    <source>
        <dbReference type="ARBA" id="ARBA00023163"/>
    </source>
</evidence>
<dbReference type="PANTHER" id="PTHR31069:SF32">
    <property type="entry name" value="ARGININE METABOLISM REGULATION PROTEIN II"/>
    <property type="match status" value="1"/>
</dbReference>
<feature type="domain" description="Zn(2)-C6 fungal-type" evidence="5">
    <location>
        <begin position="9"/>
        <end position="37"/>
    </location>
</feature>
<dbReference type="GO" id="GO:0000981">
    <property type="term" value="F:DNA-binding transcription factor activity, RNA polymerase II-specific"/>
    <property type="evidence" value="ECO:0007669"/>
    <property type="project" value="InterPro"/>
</dbReference>
<evidence type="ECO:0000256" key="4">
    <source>
        <dbReference type="ARBA" id="ARBA00023242"/>
    </source>
</evidence>
<dbReference type="Gene3D" id="4.10.240.10">
    <property type="entry name" value="Zn(2)-C6 fungal-type DNA-binding domain"/>
    <property type="match status" value="1"/>
</dbReference>
<dbReference type="SUPFAM" id="SSF57701">
    <property type="entry name" value="Zn2/Cys6 DNA-binding domain"/>
    <property type="match status" value="1"/>
</dbReference>
<dbReference type="OrthoDB" id="3477330at2759"/>
<dbReference type="VEuPathDB" id="FungiDB:ASPWEDRAFT_144015"/>
<reference evidence="7" key="1">
    <citation type="journal article" date="2017" name="Genome Biol.">
        <title>Comparative genomics reveals high biological diversity and specific adaptations in the industrially and medically important fungal genus Aspergillus.</title>
        <authorList>
            <person name="de Vries R.P."/>
            <person name="Riley R."/>
            <person name="Wiebenga A."/>
            <person name="Aguilar-Osorio G."/>
            <person name="Amillis S."/>
            <person name="Uchima C.A."/>
            <person name="Anderluh G."/>
            <person name="Asadollahi M."/>
            <person name="Askin M."/>
            <person name="Barry K."/>
            <person name="Battaglia E."/>
            <person name="Bayram O."/>
            <person name="Benocci T."/>
            <person name="Braus-Stromeyer S.A."/>
            <person name="Caldana C."/>
            <person name="Canovas D."/>
            <person name="Cerqueira G.C."/>
            <person name="Chen F."/>
            <person name="Chen W."/>
            <person name="Choi C."/>
            <person name="Clum A."/>
            <person name="Dos Santos R.A."/>
            <person name="Damasio A.R."/>
            <person name="Diallinas G."/>
            <person name="Emri T."/>
            <person name="Fekete E."/>
            <person name="Flipphi M."/>
            <person name="Freyberg S."/>
            <person name="Gallo A."/>
            <person name="Gournas C."/>
            <person name="Habgood R."/>
            <person name="Hainaut M."/>
            <person name="Harispe M.L."/>
            <person name="Henrissat B."/>
            <person name="Hilden K.S."/>
            <person name="Hope R."/>
            <person name="Hossain A."/>
            <person name="Karabika E."/>
            <person name="Karaffa L."/>
            <person name="Karanyi Z."/>
            <person name="Krasevec N."/>
            <person name="Kuo A."/>
            <person name="Kusch H."/>
            <person name="LaButti K."/>
            <person name="Lagendijk E.L."/>
            <person name="Lapidus A."/>
            <person name="Levasseur A."/>
            <person name="Lindquist E."/>
            <person name="Lipzen A."/>
            <person name="Logrieco A.F."/>
            <person name="MacCabe A."/>
            <person name="Maekelae M.R."/>
            <person name="Malavazi I."/>
            <person name="Melin P."/>
            <person name="Meyer V."/>
            <person name="Mielnichuk N."/>
            <person name="Miskei M."/>
            <person name="Molnar A.P."/>
            <person name="Mule G."/>
            <person name="Ngan C.Y."/>
            <person name="Orejas M."/>
            <person name="Orosz E."/>
            <person name="Ouedraogo J.P."/>
            <person name="Overkamp K.M."/>
            <person name="Park H.-S."/>
            <person name="Perrone G."/>
            <person name="Piumi F."/>
            <person name="Punt P.J."/>
            <person name="Ram A.F."/>
            <person name="Ramon A."/>
            <person name="Rauscher S."/>
            <person name="Record E."/>
            <person name="Riano-Pachon D.M."/>
            <person name="Robert V."/>
            <person name="Roehrig J."/>
            <person name="Ruller R."/>
            <person name="Salamov A."/>
            <person name="Salih N.S."/>
            <person name="Samson R.A."/>
            <person name="Sandor E."/>
            <person name="Sanguinetti M."/>
            <person name="Schuetze T."/>
            <person name="Sepcic K."/>
            <person name="Shelest E."/>
            <person name="Sherlock G."/>
            <person name="Sophianopoulou V."/>
            <person name="Squina F.M."/>
            <person name="Sun H."/>
            <person name="Susca A."/>
            <person name="Todd R.B."/>
            <person name="Tsang A."/>
            <person name="Unkles S.E."/>
            <person name="van de Wiele N."/>
            <person name="van Rossen-Uffink D."/>
            <person name="Oliveira J.V."/>
            <person name="Vesth T.C."/>
            <person name="Visser J."/>
            <person name="Yu J.-H."/>
            <person name="Zhou M."/>
            <person name="Andersen M.R."/>
            <person name="Archer D.B."/>
            <person name="Baker S.E."/>
            <person name="Benoit I."/>
            <person name="Brakhage A.A."/>
            <person name="Braus G.H."/>
            <person name="Fischer R."/>
            <person name="Frisvad J.C."/>
            <person name="Goldman G.H."/>
            <person name="Houbraken J."/>
            <person name="Oakley B."/>
            <person name="Pocsi I."/>
            <person name="Scazzocchio C."/>
            <person name="Seiboth B."/>
            <person name="vanKuyk P.A."/>
            <person name="Wortman J."/>
            <person name="Dyer P.S."/>
            <person name="Grigoriev I.V."/>
        </authorList>
    </citation>
    <scope>NUCLEOTIDE SEQUENCE [LARGE SCALE GENOMIC DNA]</scope>
    <source>
        <strain evidence="7">DTO 134E9</strain>
    </source>
</reference>
<dbReference type="PANTHER" id="PTHR31069">
    <property type="entry name" value="OLEATE-ACTIVATED TRANSCRIPTION FACTOR 1-RELATED"/>
    <property type="match status" value="1"/>
</dbReference>
<dbReference type="InterPro" id="IPR001138">
    <property type="entry name" value="Zn2Cys6_DnaBD"/>
</dbReference>
<keyword evidence="2" id="KW-0238">DNA-binding</keyword>
<proteinExistence type="predicted"/>
<keyword evidence="3" id="KW-0804">Transcription</keyword>
<dbReference type="CDD" id="cd00067">
    <property type="entry name" value="GAL4"/>
    <property type="match status" value="1"/>
</dbReference>
<evidence type="ECO:0000256" key="2">
    <source>
        <dbReference type="ARBA" id="ARBA00023125"/>
    </source>
</evidence>
<dbReference type="RefSeq" id="XP_040683630.1">
    <property type="nucleotide sequence ID" value="XM_040829457.1"/>
</dbReference>
<keyword evidence="7" id="KW-1185">Reference proteome</keyword>
<dbReference type="InterPro" id="IPR021858">
    <property type="entry name" value="Fun_TF"/>
</dbReference>
<dbReference type="Pfam" id="PF11951">
    <property type="entry name" value="Fungal_trans_2"/>
    <property type="match status" value="1"/>
</dbReference>
<accession>A0A1L9R4Y9</accession>
<evidence type="ECO:0000259" key="5">
    <source>
        <dbReference type="PROSITE" id="PS50048"/>
    </source>
</evidence>
<dbReference type="InterPro" id="IPR036864">
    <property type="entry name" value="Zn2-C6_fun-type_DNA-bd_sf"/>
</dbReference>
<gene>
    <name evidence="6" type="ORF">ASPWEDRAFT_144015</name>
</gene>
<organism evidence="6 7">
    <name type="scientific">Aspergillus wentii DTO 134E9</name>
    <dbReference type="NCBI Taxonomy" id="1073089"/>
    <lineage>
        <taxon>Eukaryota</taxon>
        <taxon>Fungi</taxon>
        <taxon>Dikarya</taxon>
        <taxon>Ascomycota</taxon>
        <taxon>Pezizomycotina</taxon>
        <taxon>Eurotiomycetes</taxon>
        <taxon>Eurotiomycetidae</taxon>
        <taxon>Eurotiales</taxon>
        <taxon>Aspergillaceae</taxon>
        <taxon>Aspergillus</taxon>
        <taxon>Aspergillus subgen. Cremei</taxon>
    </lineage>
</organism>
<dbReference type="Pfam" id="PF00172">
    <property type="entry name" value="Zn_clus"/>
    <property type="match status" value="1"/>
</dbReference>